<proteinExistence type="inferred from homology"/>
<evidence type="ECO:0000256" key="2">
    <source>
        <dbReference type="ARBA" id="ARBA00022679"/>
    </source>
</evidence>
<dbReference type="PANTHER" id="PTHR34047:SF7">
    <property type="entry name" value="RNA-DIRECTED DNA POLYMERASE"/>
    <property type="match status" value="1"/>
</dbReference>
<evidence type="ECO:0000256" key="3">
    <source>
        <dbReference type="ARBA" id="ARBA00022695"/>
    </source>
</evidence>
<keyword evidence="2 11" id="KW-0808">Transferase</keyword>
<evidence type="ECO:0000256" key="7">
    <source>
        <dbReference type="ARBA" id="ARBA00034120"/>
    </source>
</evidence>
<dbReference type="InterPro" id="IPR051083">
    <property type="entry name" value="GrpII_Intron_Splice-Mob/Def"/>
</dbReference>
<feature type="region of interest" description="Disordered" evidence="9">
    <location>
        <begin position="15"/>
        <end position="48"/>
    </location>
</feature>
<evidence type="ECO:0000256" key="8">
    <source>
        <dbReference type="ARBA" id="ARBA00048173"/>
    </source>
</evidence>
<dbReference type="AlphaFoldDB" id="A0AAU7CLI5"/>
<keyword evidence="5" id="KW-0460">Magnesium</keyword>
<dbReference type="InterPro" id="IPR000123">
    <property type="entry name" value="Reverse_transcriptase_msDNA"/>
</dbReference>
<dbReference type="RefSeq" id="WP_406699159.1">
    <property type="nucleotide sequence ID" value="NZ_CP155447.1"/>
</dbReference>
<accession>A0AAU7CLI5</accession>
<comment type="similarity">
    <text evidence="7">Belongs to the bacterial reverse transcriptase family.</text>
</comment>
<protein>
    <recommendedName>
        <fullName evidence="1">RNA-directed DNA polymerase</fullName>
        <ecNumber evidence="1">2.7.7.49</ecNumber>
    </recommendedName>
</protein>
<sequence>MNLFHRLLRLLFGSGAPTRSENRPRSAPAPAPASRPPTTSDVLATPLAEPFRKPAETTSPVSPGPLPEVAADPYFATTADSKPVGKSDGKKSLGLEANAYLPISRQEIKKAAKGMDRFGNPWFGRRDLIPPADDPRTNLIDRAMVTQGLLSPEQLHEIHDVGARMDQVKPSLAAIEHQAALEGGAAVAADREARALLKARKKAEAAQRKQKRVDEVAHRKATDIVFLGRGVSAGLGDRLSDLEALTTAGLPLLSTPADLAAALALPISKLRWLAFHTEAATRTHYVQFTVPKKSGGLRTLSAPHRTLAEAQRWIFQEIIAKLPVESSAHGFVAGRSIVSNATAHCRRAIVVNMDLEAFFPSIGFPRVRRVFRRLGYSPAVATILALLTTECPRRTVVYAGTTYHVATGPRGLPQGACTSPGLSNQVAIRLDRRLAGLARKFDLSYTRYADDLTLSGDATLEARVGYLMARLRHIASEEGFAINEAKSRVLRQGTAQTVTGLVVNDRPGVRRAEVRRLRAILHRAKSEGLASQNRANHPDFLAWLRGKIAFVAMARPEAGAALQAELDALLQ</sequence>
<feature type="domain" description="Reverse transcriptase" evidence="10">
    <location>
        <begin position="271"/>
        <end position="503"/>
    </location>
</feature>
<keyword evidence="4" id="KW-0479">Metal-binding</keyword>
<evidence type="ECO:0000256" key="4">
    <source>
        <dbReference type="ARBA" id="ARBA00022723"/>
    </source>
</evidence>
<evidence type="ECO:0000259" key="10">
    <source>
        <dbReference type="PROSITE" id="PS50878"/>
    </source>
</evidence>
<dbReference type="GO" id="GO:0003964">
    <property type="term" value="F:RNA-directed DNA polymerase activity"/>
    <property type="evidence" value="ECO:0007669"/>
    <property type="project" value="UniProtKB-KW"/>
</dbReference>
<dbReference type="InterPro" id="IPR000477">
    <property type="entry name" value="RT_dom"/>
</dbReference>
<organism evidence="11">
    <name type="scientific">Singulisphaera sp. Ch08</name>
    <dbReference type="NCBI Taxonomy" id="3120278"/>
    <lineage>
        <taxon>Bacteria</taxon>
        <taxon>Pseudomonadati</taxon>
        <taxon>Planctomycetota</taxon>
        <taxon>Planctomycetia</taxon>
        <taxon>Isosphaerales</taxon>
        <taxon>Isosphaeraceae</taxon>
        <taxon>Singulisphaera</taxon>
    </lineage>
</organism>
<dbReference type="PANTHER" id="PTHR34047">
    <property type="entry name" value="NUCLEAR INTRON MATURASE 1, MITOCHONDRIAL-RELATED"/>
    <property type="match status" value="1"/>
</dbReference>
<comment type="catalytic activity">
    <reaction evidence="8">
        <text>DNA(n) + a 2'-deoxyribonucleoside 5'-triphosphate = DNA(n+1) + diphosphate</text>
        <dbReference type="Rhea" id="RHEA:22508"/>
        <dbReference type="Rhea" id="RHEA-COMP:17339"/>
        <dbReference type="Rhea" id="RHEA-COMP:17340"/>
        <dbReference type="ChEBI" id="CHEBI:33019"/>
        <dbReference type="ChEBI" id="CHEBI:61560"/>
        <dbReference type="ChEBI" id="CHEBI:173112"/>
        <dbReference type="EC" id="2.7.7.49"/>
    </reaction>
</comment>
<dbReference type="EC" id="2.7.7.49" evidence="1"/>
<dbReference type="PROSITE" id="PS50878">
    <property type="entry name" value="RT_POL"/>
    <property type="match status" value="1"/>
</dbReference>
<dbReference type="EMBL" id="CP155447">
    <property type="protein sequence ID" value="XBH06308.1"/>
    <property type="molecule type" value="Genomic_DNA"/>
</dbReference>
<evidence type="ECO:0000256" key="6">
    <source>
        <dbReference type="ARBA" id="ARBA00022918"/>
    </source>
</evidence>
<gene>
    <name evidence="11" type="ORF">V5E97_09800</name>
</gene>
<dbReference type="PRINTS" id="PR00866">
    <property type="entry name" value="RNADNAPOLMS"/>
</dbReference>
<name>A0AAU7CLI5_9BACT</name>
<dbReference type="Pfam" id="PF00078">
    <property type="entry name" value="RVT_1"/>
    <property type="match status" value="1"/>
</dbReference>
<reference evidence="11" key="1">
    <citation type="submission" date="2024-05" db="EMBL/GenBank/DDBJ databases">
        <title>Planctomycetes of the genus Singulisphaera possess chitinolytic capabilities.</title>
        <authorList>
            <person name="Ivanova A."/>
        </authorList>
    </citation>
    <scope>NUCLEOTIDE SEQUENCE</scope>
    <source>
        <strain evidence="11">Ch08T</strain>
    </source>
</reference>
<evidence type="ECO:0000256" key="9">
    <source>
        <dbReference type="SAM" id="MobiDB-lite"/>
    </source>
</evidence>
<evidence type="ECO:0000313" key="11">
    <source>
        <dbReference type="EMBL" id="XBH06308.1"/>
    </source>
</evidence>
<dbReference type="CDD" id="cd03487">
    <property type="entry name" value="RT_Bac_retron_II"/>
    <property type="match status" value="1"/>
</dbReference>
<evidence type="ECO:0000256" key="1">
    <source>
        <dbReference type="ARBA" id="ARBA00012493"/>
    </source>
</evidence>
<keyword evidence="3 11" id="KW-0548">Nucleotidyltransferase</keyword>
<keyword evidence="6 11" id="KW-0695">RNA-directed DNA polymerase</keyword>
<dbReference type="GO" id="GO:0046872">
    <property type="term" value="F:metal ion binding"/>
    <property type="evidence" value="ECO:0007669"/>
    <property type="project" value="UniProtKB-KW"/>
</dbReference>
<dbReference type="GO" id="GO:0003723">
    <property type="term" value="F:RNA binding"/>
    <property type="evidence" value="ECO:0007669"/>
    <property type="project" value="InterPro"/>
</dbReference>
<evidence type="ECO:0000256" key="5">
    <source>
        <dbReference type="ARBA" id="ARBA00022842"/>
    </source>
</evidence>